<reference evidence="4" key="1">
    <citation type="submission" date="2018-05" db="EMBL/GenBank/DDBJ databases">
        <authorList>
            <person name="Li X."/>
        </authorList>
    </citation>
    <scope>NUCLEOTIDE SEQUENCE [LARGE SCALE GENOMIC DNA]</scope>
    <source>
        <strain evidence="4">HKS-05</strain>
    </source>
</reference>
<dbReference type="Pfam" id="PF13441">
    <property type="entry name" value="Gly-zipper_YMGG"/>
    <property type="match status" value="1"/>
</dbReference>
<proteinExistence type="predicted"/>
<dbReference type="AlphaFoldDB" id="A0A328AYT2"/>
<accession>A0A328AYT2</accession>
<feature type="domain" description="YMGG-like Gly-zipper" evidence="2">
    <location>
        <begin position="26"/>
        <end position="70"/>
    </location>
</feature>
<protein>
    <recommendedName>
        <fullName evidence="2">YMGG-like Gly-zipper domain-containing protein</fullName>
    </recommendedName>
</protein>
<evidence type="ECO:0000313" key="4">
    <source>
        <dbReference type="Proteomes" id="UP000249842"/>
    </source>
</evidence>
<evidence type="ECO:0000259" key="2">
    <source>
        <dbReference type="Pfam" id="PF13441"/>
    </source>
</evidence>
<comment type="caution">
    <text evidence="3">The sequence shown here is derived from an EMBL/GenBank/DDBJ whole genome shotgun (WGS) entry which is preliminary data.</text>
</comment>
<dbReference type="EMBL" id="QFYP01000001">
    <property type="protein sequence ID" value="RAK59799.1"/>
    <property type="molecule type" value="Genomic_DNA"/>
</dbReference>
<feature type="chain" id="PRO_5016252921" description="YMGG-like Gly-zipper domain-containing protein" evidence="1">
    <location>
        <begin position="20"/>
        <end position="114"/>
    </location>
</feature>
<dbReference type="PROSITE" id="PS51257">
    <property type="entry name" value="PROKAR_LIPOPROTEIN"/>
    <property type="match status" value="1"/>
</dbReference>
<keyword evidence="4" id="KW-1185">Reference proteome</keyword>
<dbReference type="Proteomes" id="UP000249842">
    <property type="component" value="Unassembled WGS sequence"/>
</dbReference>
<name>A0A328AYT2_9CAUL</name>
<evidence type="ECO:0000313" key="3">
    <source>
        <dbReference type="EMBL" id="RAK59799.1"/>
    </source>
</evidence>
<sequence length="114" mass="11382">MLKPWIAIAGASVLLTACANDPHTTNTTLGGAALGAVAGAVIGNNTGSGNAATGAAIGALVGGAAGAVKGCNDQGGCGASTPSRRQYYDERAGRYYYYDSGSGRYYWEDGSPRS</sequence>
<dbReference type="RefSeq" id="WP_111457092.1">
    <property type="nucleotide sequence ID" value="NZ_QFYP01000001.1"/>
</dbReference>
<feature type="signal peptide" evidence="1">
    <location>
        <begin position="1"/>
        <end position="19"/>
    </location>
</feature>
<dbReference type="InterPro" id="IPR027367">
    <property type="entry name" value="Gly-zipper_YMGG"/>
</dbReference>
<keyword evidence="1" id="KW-0732">Signal</keyword>
<gene>
    <name evidence="3" type="ORF">DJ021_08275</name>
</gene>
<evidence type="ECO:0000256" key="1">
    <source>
        <dbReference type="SAM" id="SignalP"/>
    </source>
</evidence>
<organism evidence="3 4">
    <name type="scientific">Phenylobacterium hankyongense</name>
    <dbReference type="NCBI Taxonomy" id="1813876"/>
    <lineage>
        <taxon>Bacteria</taxon>
        <taxon>Pseudomonadati</taxon>
        <taxon>Pseudomonadota</taxon>
        <taxon>Alphaproteobacteria</taxon>
        <taxon>Caulobacterales</taxon>
        <taxon>Caulobacteraceae</taxon>
        <taxon>Phenylobacterium</taxon>
    </lineage>
</organism>